<feature type="compositionally biased region" description="Low complexity" evidence="1">
    <location>
        <begin position="161"/>
        <end position="171"/>
    </location>
</feature>
<evidence type="ECO:0000313" key="2">
    <source>
        <dbReference type="EMBL" id="QBK91123.1"/>
    </source>
</evidence>
<reference evidence="2" key="1">
    <citation type="journal article" date="2019" name="MBio">
        <title>Virus Genomes from Deep Sea Sediments Expand the Ocean Megavirome and Support Independent Origins of Viral Gigantism.</title>
        <authorList>
            <person name="Backstrom D."/>
            <person name="Yutin N."/>
            <person name="Jorgensen S.L."/>
            <person name="Dharamshi J."/>
            <person name="Homa F."/>
            <person name="Zaremba-Niedwiedzka K."/>
            <person name="Spang A."/>
            <person name="Wolf Y.I."/>
            <person name="Koonin E.V."/>
            <person name="Ettema T.J."/>
        </authorList>
    </citation>
    <scope>NUCLEOTIDE SEQUENCE</scope>
</reference>
<dbReference type="EMBL" id="MK500511">
    <property type="protein sequence ID" value="QBK91123.1"/>
    <property type="molecule type" value="Genomic_DNA"/>
</dbReference>
<sequence>MASQLPITTSPRAKKDWQILTRKALDNALRNYHYIKIEKGKTGNLHLTGAPRMFVEHPTMIYNPTWRLAGTPEAITEYMAFQKTDKDAIDSPLREVSVAVVLAPDASYTKANFEVNKVSIQKEITAYEKHRKDIKASSSISLEDASALLRASGGLGGIKSRTAPGPTGAAGAKKRTSHKVGETLKVKVENLLKGNTSHPESPQVYDVSKLTDKGTGIRRYYLQGTDARFKPKLPKSRYYVDGLPIAATLDAAGRLGYARAVQQLTAQGMDGTNLAGYLANFDQKLGTVAQAAPVVGQAGIIQLQNAAPPILATGQKLLQPI</sequence>
<organism evidence="2">
    <name type="scientific">Pithovirus LCPAC202</name>
    <dbReference type="NCBI Taxonomy" id="2506592"/>
    <lineage>
        <taxon>Viruses</taxon>
        <taxon>Pithoviruses</taxon>
    </lineage>
</organism>
<evidence type="ECO:0000256" key="1">
    <source>
        <dbReference type="SAM" id="MobiDB-lite"/>
    </source>
</evidence>
<feature type="region of interest" description="Disordered" evidence="1">
    <location>
        <begin position="158"/>
        <end position="178"/>
    </location>
</feature>
<gene>
    <name evidence="2" type="ORF">LCPAC202_00970</name>
</gene>
<name>A0A481Z5E8_9VIRU</name>
<protein>
    <submittedName>
        <fullName evidence="2">Uncharacterized protein</fullName>
    </submittedName>
</protein>
<accession>A0A481Z5E8</accession>
<proteinExistence type="predicted"/>